<dbReference type="GO" id="GO:0005758">
    <property type="term" value="C:mitochondrial intermembrane space"/>
    <property type="evidence" value="ECO:0007669"/>
    <property type="project" value="UniProtKB-SubCell"/>
</dbReference>
<evidence type="ECO:0000256" key="5">
    <source>
        <dbReference type="ARBA" id="ARBA00039509"/>
    </source>
</evidence>
<dbReference type="AlphaFoldDB" id="A0A1S3J2L9"/>
<dbReference type="PANTHER" id="PTHR46811:SF1">
    <property type="entry name" value="COILED-COIL-HELIX-COILED-COIL-HELIX DOMAIN-CONTAINING PROTEIN 7"/>
    <property type="match status" value="1"/>
</dbReference>
<dbReference type="GO" id="GO:0033108">
    <property type="term" value="P:mitochondrial respiratory chain complex assembly"/>
    <property type="evidence" value="ECO:0007669"/>
    <property type="project" value="TreeGrafter"/>
</dbReference>
<sequence length="121" mass="14358">MSSFTSGGPKIEENIQTVGDVDETIDPCARELFMKNICMQKNLQDRTRCNDYFQNLENCRKFWQYISVLRQKDKVFPLLPPPEERAEIRKHFLAEFSVGAKIKSYKAHWEKKTKRNIRKET</sequence>
<dbReference type="SUPFAM" id="SSF47072">
    <property type="entry name" value="Cysteine alpha-hairpin motif"/>
    <property type="match status" value="1"/>
</dbReference>
<dbReference type="GeneID" id="106169656"/>
<keyword evidence="2" id="KW-0496">Mitochondrion</keyword>
<keyword evidence="6" id="KW-1185">Reference proteome</keyword>
<dbReference type="OrthoDB" id="9971592at2759"/>
<protein>
    <recommendedName>
        <fullName evidence="5">Coiled-coil-helix-coiled-coil-helix domain-containing protein 7</fullName>
    </recommendedName>
</protein>
<name>A0A1S3J2L9_LINAN</name>
<comment type="similarity">
    <text evidence="4">Belongs to the CHCHD7 family.</text>
</comment>
<dbReference type="InParanoid" id="A0A1S3J2L9"/>
<dbReference type="KEGG" id="lak:106169656"/>
<dbReference type="InterPro" id="IPR051040">
    <property type="entry name" value="COX23"/>
</dbReference>
<evidence type="ECO:0000313" key="6">
    <source>
        <dbReference type="Proteomes" id="UP000085678"/>
    </source>
</evidence>
<evidence type="ECO:0000313" key="7">
    <source>
        <dbReference type="RefSeq" id="XP_013404650.1"/>
    </source>
</evidence>
<proteinExistence type="inferred from homology"/>
<evidence type="ECO:0000256" key="2">
    <source>
        <dbReference type="ARBA" id="ARBA00023128"/>
    </source>
</evidence>
<gene>
    <name evidence="7" type="primary">LOC106169656</name>
</gene>
<dbReference type="PANTHER" id="PTHR46811">
    <property type="entry name" value="COILED-COIL-HELIX-COILED-COIL-HELIX DOMAIN-CONTAINING PROTEIN 7"/>
    <property type="match status" value="1"/>
</dbReference>
<organism evidence="6 7">
    <name type="scientific">Lingula anatina</name>
    <name type="common">Brachiopod</name>
    <name type="synonym">Lingula unguis</name>
    <dbReference type="NCBI Taxonomy" id="7574"/>
    <lineage>
        <taxon>Eukaryota</taxon>
        <taxon>Metazoa</taxon>
        <taxon>Spiralia</taxon>
        <taxon>Lophotrochozoa</taxon>
        <taxon>Brachiopoda</taxon>
        <taxon>Linguliformea</taxon>
        <taxon>Lingulata</taxon>
        <taxon>Lingulida</taxon>
        <taxon>Linguloidea</taxon>
        <taxon>Lingulidae</taxon>
        <taxon>Lingula</taxon>
    </lineage>
</organism>
<dbReference type="Proteomes" id="UP000085678">
    <property type="component" value="Unplaced"/>
</dbReference>
<dbReference type="STRING" id="7574.A0A1S3J2L9"/>
<accession>A0A1S3J2L9</accession>
<comment type="subcellular location">
    <subcellularLocation>
        <location evidence="1">Mitochondrion intermembrane space</location>
    </subcellularLocation>
</comment>
<keyword evidence="3" id="KW-1015">Disulfide bond</keyword>
<evidence type="ECO:0000256" key="1">
    <source>
        <dbReference type="ARBA" id="ARBA00004569"/>
    </source>
</evidence>
<dbReference type="InterPro" id="IPR009069">
    <property type="entry name" value="Cys_alpha_HP_mot_SF"/>
</dbReference>
<evidence type="ECO:0000256" key="4">
    <source>
        <dbReference type="ARBA" id="ARBA00038205"/>
    </source>
</evidence>
<evidence type="ECO:0000256" key="3">
    <source>
        <dbReference type="ARBA" id="ARBA00023157"/>
    </source>
</evidence>
<dbReference type="FunCoup" id="A0A1S3J2L9">
    <property type="interactions" value="578"/>
</dbReference>
<dbReference type="RefSeq" id="XP_013404650.1">
    <property type="nucleotide sequence ID" value="XM_013549196.1"/>
</dbReference>
<reference evidence="7" key="1">
    <citation type="submission" date="2025-08" db="UniProtKB">
        <authorList>
            <consortium name="RefSeq"/>
        </authorList>
    </citation>
    <scope>IDENTIFICATION</scope>
    <source>
        <tissue evidence="7">Gonads</tissue>
    </source>
</reference>